<dbReference type="GO" id="GO:0005524">
    <property type="term" value="F:ATP binding"/>
    <property type="evidence" value="ECO:0007669"/>
    <property type="project" value="InterPro"/>
</dbReference>
<dbReference type="InterPro" id="IPR027417">
    <property type="entry name" value="P-loop_NTPase"/>
</dbReference>
<evidence type="ECO:0000313" key="3">
    <source>
        <dbReference type="EMBL" id="VAX36724.1"/>
    </source>
</evidence>
<protein>
    <submittedName>
        <fullName evidence="3">Archaeal ATPase, fused to C-terminal DUF234 domain</fullName>
    </submittedName>
</protein>
<dbReference type="PANTHER" id="PTHR34704:SF1">
    <property type="entry name" value="ATPASE"/>
    <property type="match status" value="1"/>
</dbReference>
<name>A0A3B1DL02_9ZZZZ</name>
<dbReference type="SUPFAM" id="SSF52540">
    <property type="entry name" value="P-loop containing nucleoside triphosphate hydrolases"/>
    <property type="match status" value="1"/>
</dbReference>
<dbReference type="Pfam" id="PF03008">
    <property type="entry name" value="DUF234"/>
    <property type="match status" value="1"/>
</dbReference>
<organism evidence="3">
    <name type="scientific">hydrothermal vent metagenome</name>
    <dbReference type="NCBI Taxonomy" id="652676"/>
    <lineage>
        <taxon>unclassified sequences</taxon>
        <taxon>metagenomes</taxon>
        <taxon>ecological metagenomes</taxon>
    </lineage>
</organism>
<accession>A0A3B1DL02</accession>
<dbReference type="Pfam" id="PF01637">
    <property type="entry name" value="ATPase_2"/>
    <property type="match status" value="1"/>
</dbReference>
<dbReference type="InterPro" id="IPR011579">
    <property type="entry name" value="ATPase_dom"/>
</dbReference>
<gene>
    <name evidence="3" type="ORF">MNBD_UNCLBAC01-1876</name>
</gene>
<evidence type="ECO:0000259" key="1">
    <source>
        <dbReference type="Pfam" id="PF01637"/>
    </source>
</evidence>
<feature type="domain" description="DUF234" evidence="2">
    <location>
        <begin position="319"/>
        <end position="412"/>
    </location>
</feature>
<evidence type="ECO:0000259" key="2">
    <source>
        <dbReference type="Pfam" id="PF03008"/>
    </source>
</evidence>
<sequence>MFVGRMNELNLLEEAYRSDKGKLVVIYGRRRVGKSSLVDAFLKEKSGCYAFEAIENVHTDQQIVHFTQFLKSCLDDPALECIRFKSWENVFTYLTDRLIKRSSKKKLVLFFDEFQWMASGRSQLVSLIKYFWDNHWKKNNVMLILCGSIASFMVKKVLSSKALYGRVSLEILLKGLRPDEVVPLFKRKRSKEEILKYLLVFGGIPRYLEEIDLNKSFNQNINHLCFRNNALMLREVERIFYSQFRETKTYLDIVRLLLKGIYTMEEISHTVGIASGGGLKQYLDNLEMAEIIRSYIPYNKKINTKLRKYALGDEFFIFFFQFVEPNLRAIQESRSKKLFETLTEKKLDVWLGFAFERFCIKYAGLLSEAMGFSDEVLAASPYFCKKDRGFQIDLLYTRADKVITLCEIKHQAKPISTAVIPEVKRKCALLKIPRGYSLEMALISLYGPDQSLKDSKYFHHSVMLENIFSLKN</sequence>
<dbReference type="InterPro" id="IPR004256">
    <property type="entry name" value="DUF234"/>
</dbReference>
<dbReference type="EMBL" id="UOGJ01000109">
    <property type="protein sequence ID" value="VAX36724.1"/>
    <property type="molecule type" value="Genomic_DNA"/>
</dbReference>
<dbReference type="AlphaFoldDB" id="A0A3B1DL02"/>
<proteinExistence type="predicted"/>
<dbReference type="PANTHER" id="PTHR34704">
    <property type="entry name" value="ATPASE"/>
    <property type="match status" value="1"/>
</dbReference>
<dbReference type="Gene3D" id="3.40.50.300">
    <property type="entry name" value="P-loop containing nucleotide triphosphate hydrolases"/>
    <property type="match status" value="1"/>
</dbReference>
<reference evidence="3" key="1">
    <citation type="submission" date="2018-06" db="EMBL/GenBank/DDBJ databases">
        <authorList>
            <person name="Zhirakovskaya E."/>
        </authorList>
    </citation>
    <scope>NUCLEOTIDE SEQUENCE</scope>
</reference>
<feature type="domain" description="ATPase" evidence="1">
    <location>
        <begin position="2"/>
        <end position="211"/>
    </location>
</feature>